<dbReference type="GO" id="GO:0042545">
    <property type="term" value="P:cell wall modification"/>
    <property type="evidence" value="ECO:0007669"/>
    <property type="project" value="UniProtKB-UniRule"/>
</dbReference>
<comment type="subcellular location">
    <subcellularLocation>
        <location evidence="1 13">Secreted</location>
        <location evidence="1 13">Cell wall</location>
    </subcellularLocation>
</comment>
<comment type="similarity">
    <text evidence="4">In the C-terminal section; belongs to the pectinesterase family.</text>
</comment>
<keyword evidence="9" id="KW-1015">Disulfide bond</keyword>
<evidence type="ECO:0000256" key="7">
    <source>
        <dbReference type="ARBA" id="ARBA00022801"/>
    </source>
</evidence>
<dbReference type="FunFam" id="1.20.140.40:FF:000010">
    <property type="entry name" value="Pectinesterase"/>
    <property type="match status" value="1"/>
</dbReference>
<evidence type="ECO:0000256" key="12">
    <source>
        <dbReference type="ARBA" id="ARBA00047928"/>
    </source>
</evidence>
<keyword evidence="10" id="KW-0325">Glycoprotein</keyword>
<evidence type="ECO:0000256" key="2">
    <source>
        <dbReference type="ARBA" id="ARBA00005184"/>
    </source>
</evidence>
<reference evidence="17 18" key="1">
    <citation type="submission" date="2024-01" db="EMBL/GenBank/DDBJ databases">
        <title>The complete chloroplast genome sequence of Lithospermum erythrorhizon: insights into the phylogenetic relationship among Boraginaceae species and the maternal lineages of purple gromwells.</title>
        <authorList>
            <person name="Okada T."/>
            <person name="Watanabe K."/>
        </authorList>
    </citation>
    <scope>NUCLEOTIDE SEQUENCE [LARGE SCALE GENOMIC DNA]</scope>
</reference>
<evidence type="ECO:0000256" key="1">
    <source>
        <dbReference type="ARBA" id="ARBA00004191"/>
    </source>
</evidence>
<evidence type="ECO:0000259" key="16">
    <source>
        <dbReference type="SMART" id="SM00856"/>
    </source>
</evidence>
<keyword evidence="13" id="KW-0964">Secreted</keyword>
<feature type="coiled-coil region" evidence="14">
    <location>
        <begin position="114"/>
        <end position="141"/>
    </location>
</feature>
<keyword evidence="14" id="KW-0175">Coiled coil</keyword>
<dbReference type="Gene3D" id="2.160.20.10">
    <property type="entry name" value="Single-stranded right-handed beta-helix, Pectin lyase-like"/>
    <property type="match status" value="1"/>
</dbReference>
<dbReference type="InterPro" id="IPR011050">
    <property type="entry name" value="Pectin_lyase_fold/virulence"/>
</dbReference>
<evidence type="ECO:0000256" key="6">
    <source>
        <dbReference type="ARBA" id="ARBA00022512"/>
    </source>
</evidence>
<sequence length="334" mass="36435">MGSNKNIAHNEPCKPKNGNIVLFALLAIFLQVSTISASTNEVRSLIKSSCSSTLYPDLCISSLLSTEAAEASSTIKSPADVIKAVIKVTIQNVKINKIIIKKIAARKALAIRCKSALKDCLETLEDTIDELKKVILDLKTYPSTKITKEDLMTLLSAAKTNLETCIDGFSHDESDEKVRSEFLNKQIQVAQLCSNTLAMIKNMTGTSNVESNEEFMQERRLEEDEYDNSGLRWPKWLSAGDRKLLQTTVTPDVTVAADGSGNYRTVSEAVAAAPSGSTRRYVIRIKAGVYRENVEVPKAKTNLMFVGDGRSNTIITASRNVVDGSTTFNSATVG</sequence>
<keyword evidence="8 13" id="KW-0063">Aspartyl esterase</keyword>
<evidence type="ECO:0000256" key="11">
    <source>
        <dbReference type="ARBA" id="ARBA00023316"/>
    </source>
</evidence>
<protein>
    <recommendedName>
        <fullName evidence="5 13">Pectinesterase</fullName>
        <ecNumber evidence="5 13">3.1.1.11</ecNumber>
    </recommendedName>
</protein>
<dbReference type="AlphaFoldDB" id="A0AAV3QVS3"/>
<comment type="similarity">
    <text evidence="3">In the N-terminal section; belongs to the PMEI family.</text>
</comment>
<name>A0AAV3QVS3_LITER</name>
<evidence type="ECO:0000256" key="5">
    <source>
        <dbReference type="ARBA" id="ARBA00013229"/>
    </source>
</evidence>
<dbReference type="EC" id="3.1.1.11" evidence="5 13"/>
<evidence type="ECO:0000256" key="15">
    <source>
        <dbReference type="SAM" id="SignalP"/>
    </source>
</evidence>
<dbReference type="SMART" id="SM00856">
    <property type="entry name" value="PMEI"/>
    <property type="match status" value="1"/>
</dbReference>
<evidence type="ECO:0000256" key="14">
    <source>
        <dbReference type="SAM" id="Coils"/>
    </source>
</evidence>
<evidence type="ECO:0000256" key="8">
    <source>
        <dbReference type="ARBA" id="ARBA00023085"/>
    </source>
</evidence>
<evidence type="ECO:0000256" key="9">
    <source>
        <dbReference type="ARBA" id="ARBA00023157"/>
    </source>
</evidence>
<dbReference type="Pfam" id="PF04043">
    <property type="entry name" value="PMEI"/>
    <property type="match status" value="1"/>
</dbReference>
<dbReference type="NCBIfam" id="TIGR01614">
    <property type="entry name" value="PME_inhib"/>
    <property type="match status" value="1"/>
</dbReference>
<dbReference type="PANTHER" id="PTHR31707">
    <property type="entry name" value="PECTINESTERASE"/>
    <property type="match status" value="1"/>
</dbReference>
<dbReference type="Gene3D" id="1.20.140.40">
    <property type="entry name" value="Invertase/pectin methylesterase inhibitor family protein"/>
    <property type="match status" value="1"/>
</dbReference>
<gene>
    <name evidence="17" type="ORF">LIER_22326</name>
</gene>
<keyword evidence="6 13" id="KW-0134">Cell wall</keyword>
<dbReference type="CDD" id="cd15798">
    <property type="entry name" value="PMEI-like_3"/>
    <property type="match status" value="1"/>
</dbReference>
<evidence type="ECO:0000256" key="13">
    <source>
        <dbReference type="RuleBase" id="RU000589"/>
    </source>
</evidence>
<comment type="pathway">
    <text evidence="2 13">Glycan metabolism; pectin degradation; 2-dehydro-3-deoxy-D-gluconate from pectin: step 1/5.</text>
</comment>
<dbReference type="PROSITE" id="PS00800">
    <property type="entry name" value="PECTINESTERASE_1"/>
    <property type="match status" value="1"/>
</dbReference>
<dbReference type="InterPro" id="IPR000070">
    <property type="entry name" value="Pectinesterase_cat"/>
</dbReference>
<keyword evidence="7 13" id="KW-0378">Hydrolase</keyword>
<dbReference type="GO" id="GO:0045490">
    <property type="term" value="P:pectin catabolic process"/>
    <property type="evidence" value="ECO:0007669"/>
    <property type="project" value="UniProtKB-UniRule"/>
</dbReference>
<evidence type="ECO:0000256" key="3">
    <source>
        <dbReference type="ARBA" id="ARBA00006027"/>
    </source>
</evidence>
<dbReference type="Pfam" id="PF01095">
    <property type="entry name" value="Pectinesterase"/>
    <property type="match status" value="1"/>
</dbReference>
<evidence type="ECO:0000313" key="18">
    <source>
        <dbReference type="Proteomes" id="UP001454036"/>
    </source>
</evidence>
<keyword evidence="11 13" id="KW-0961">Cell wall biogenesis/degradation</keyword>
<dbReference type="InterPro" id="IPR035513">
    <property type="entry name" value="Invertase/methylesterase_inhib"/>
</dbReference>
<dbReference type="GO" id="GO:0004857">
    <property type="term" value="F:enzyme inhibitor activity"/>
    <property type="evidence" value="ECO:0007669"/>
    <property type="project" value="InterPro"/>
</dbReference>
<accession>A0AAV3QVS3</accession>
<dbReference type="InterPro" id="IPR006501">
    <property type="entry name" value="Pectinesterase_inhib_dom"/>
</dbReference>
<feature type="chain" id="PRO_5043495205" description="Pectinesterase" evidence="15">
    <location>
        <begin position="38"/>
        <end position="334"/>
    </location>
</feature>
<organism evidence="17 18">
    <name type="scientific">Lithospermum erythrorhizon</name>
    <name type="common">Purple gromwell</name>
    <name type="synonym">Lithospermum officinale var. erythrorhizon</name>
    <dbReference type="NCBI Taxonomy" id="34254"/>
    <lineage>
        <taxon>Eukaryota</taxon>
        <taxon>Viridiplantae</taxon>
        <taxon>Streptophyta</taxon>
        <taxon>Embryophyta</taxon>
        <taxon>Tracheophyta</taxon>
        <taxon>Spermatophyta</taxon>
        <taxon>Magnoliopsida</taxon>
        <taxon>eudicotyledons</taxon>
        <taxon>Gunneridae</taxon>
        <taxon>Pentapetalae</taxon>
        <taxon>asterids</taxon>
        <taxon>lamiids</taxon>
        <taxon>Boraginales</taxon>
        <taxon>Boraginaceae</taxon>
        <taxon>Boraginoideae</taxon>
        <taxon>Lithospermeae</taxon>
        <taxon>Lithospermum</taxon>
    </lineage>
</organism>
<dbReference type="Proteomes" id="UP001454036">
    <property type="component" value="Unassembled WGS sequence"/>
</dbReference>
<feature type="domain" description="Pectinesterase inhibitor" evidence="16">
    <location>
        <begin position="41"/>
        <end position="199"/>
    </location>
</feature>
<dbReference type="SUPFAM" id="SSF101148">
    <property type="entry name" value="Plant invertase/pectin methylesterase inhibitor"/>
    <property type="match status" value="1"/>
</dbReference>
<dbReference type="EMBL" id="BAABME010006073">
    <property type="protein sequence ID" value="GAA0167381.1"/>
    <property type="molecule type" value="Genomic_DNA"/>
</dbReference>
<evidence type="ECO:0000256" key="4">
    <source>
        <dbReference type="ARBA" id="ARBA00007786"/>
    </source>
</evidence>
<dbReference type="InterPro" id="IPR018040">
    <property type="entry name" value="Pectinesterase_Tyr_AS"/>
</dbReference>
<comment type="function">
    <text evidence="13">Acts in the modification of cell walls via demethylesterification of cell wall pectin.</text>
</comment>
<evidence type="ECO:0000256" key="10">
    <source>
        <dbReference type="ARBA" id="ARBA00023180"/>
    </source>
</evidence>
<keyword evidence="18" id="KW-1185">Reference proteome</keyword>
<dbReference type="SUPFAM" id="SSF51126">
    <property type="entry name" value="Pectin lyase-like"/>
    <property type="match status" value="1"/>
</dbReference>
<dbReference type="GO" id="GO:0030599">
    <property type="term" value="F:pectinesterase activity"/>
    <property type="evidence" value="ECO:0007669"/>
    <property type="project" value="UniProtKB-UniRule"/>
</dbReference>
<keyword evidence="15" id="KW-0732">Signal</keyword>
<dbReference type="InterPro" id="IPR012334">
    <property type="entry name" value="Pectin_lyas_fold"/>
</dbReference>
<feature type="signal peptide" evidence="15">
    <location>
        <begin position="1"/>
        <end position="37"/>
    </location>
</feature>
<comment type="caution">
    <text evidence="17">The sequence shown here is derived from an EMBL/GenBank/DDBJ whole genome shotgun (WGS) entry which is preliminary data.</text>
</comment>
<comment type="catalytic activity">
    <reaction evidence="12 13">
        <text>[(1-&gt;4)-alpha-D-galacturonosyl methyl ester](n) + n H2O = [(1-&gt;4)-alpha-D-galacturonosyl](n) + n methanol + n H(+)</text>
        <dbReference type="Rhea" id="RHEA:22380"/>
        <dbReference type="Rhea" id="RHEA-COMP:14570"/>
        <dbReference type="Rhea" id="RHEA-COMP:14573"/>
        <dbReference type="ChEBI" id="CHEBI:15377"/>
        <dbReference type="ChEBI" id="CHEBI:15378"/>
        <dbReference type="ChEBI" id="CHEBI:17790"/>
        <dbReference type="ChEBI" id="CHEBI:140522"/>
        <dbReference type="ChEBI" id="CHEBI:140523"/>
        <dbReference type="EC" id="3.1.1.11"/>
    </reaction>
</comment>
<evidence type="ECO:0000313" key="17">
    <source>
        <dbReference type="EMBL" id="GAA0167381.1"/>
    </source>
</evidence>
<proteinExistence type="inferred from homology"/>